<dbReference type="InterPro" id="IPR033904">
    <property type="entry name" value="Trans_IPPS_HH"/>
</dbReference>
<dbReference type="SFLD" id="SFLDS00005">
    <property type="entry name" value="Isoprenoid_Synthase_Type_I"/>
    <property type="match status" value="1"/>
</dbReference>
<dbReference type="Pfam" id="PF00494">
    <property type="entry name" value="SQS_PSY"/>
    <property type="match status" value="1"/>
</dbReference>
<reference evidence="7 8" key="2">
    <citation type="submission" date="2019-02" db="EMBL/GenBank/DDBJ databases">
        <title>Draft Genome Sequences of Six Type Strains of the Genus Massilia.</title>
        <authorList>
            <person name="Miess H."/>
            <person name="Frediansyhah A."/>
            <person name="Gross H."/>
        </authorList>
    </citation>
    <scope>NUCLEOTIDE SEQUENCE [LARGE SCALE GENOMIC DNA]</scope>
    <source>
        <strain evidence="7 8">DSM 17472</strain>
    </source>
</reference>
<dbReference type="InterPro" id="IPR002060">
    <property type="entry name" value="Squ/phyt_synthse"/>
</dbReference>
<evidence type="ECO:0000256" key="2">
    <source>
        <dbReference type="ARBA" id="ARBA00006251"/>
    </source>
</evidence>
<dbReference type="PROSITE" id="PS01045">
    <property type="entry name" value="SQUALEN_PHYTOEN_SYN_2"/>
    <property type="match status" value="1"/>
</dbReference>
<dbReference type="NCBIfam" id="NF042419">
    <property type="entry name" value="Phyto_syn_CrtB"/>
    <property type="match status" value="1"/>
</dbReference>
<dbReference type="EMBL" id="CP036401">
    <property type="protein sequence ID" value="QBI03830.1"/>
    <property type="molecule type" value="Genomic_DNA"/>
</dbReference>
<dbReference type="InterPro" id="IPR044843">
    <property type="entry name" value="Trans_IPPS_bact-type"/>
</dbReference>
<dbReference type="EMBL" id="BMWV01000026">
    <property type="protein sequence ID" value="GGY69533.1"/>
    <property type="molecule type" value="Genomic_DNA"/>
</dbReference>
<dbReference type="AlphaFoldDB" id="A0A411X4A8"/>
<dbReference type="FunFam" id="1.10.600.10:FF:000020">
    <property type="entry name" value="Phytoene synthase"/>
    <property type="match status" value="1"/>
</dbReference>
<name>A0A411X4A8_9BURK</name>
<evidence type="ECO:0000256" key="1">
    <source>
        <dbReference type="ARBA" id="ARBA00004684"/>
    </source>
</evidence>
<dbReference type="Proteomes" id="UP000628442">
    <property type="component" value="Unassembled WGS sequence"/>
</dbReference>
<dbReference type="RefSeq" id="WP_131147921.1">
    <property type="nucleotide sequence ID" value="NZ_BMWV01000026.1"/>
</dbReference>
<dbReference type="InterPro" id="IPR008949">
    <property type="entry name" value="Isoprenoid_synthase_dom_sf"/>
</dbReference>
<reference evidence="6" key="1">
    <citation type="journal article" date="2014" name="Int. J. Syst. Evol. Microbiol.">
        <title>Complete genome sequence of Corynebacterium casei LMG S-19264T (=DSM 44701T), isolated from a smear-ripened cheese.</title>
        <authorList>
            <consortium name="US DOE Joint Genome Institute (JGI-PGF)"/>
            <person name="Walter F."/>
            <person name="Albersmeier A."/>
            <person name="Kalinowski J."/>
            <person name="Ruckert C."/>
        </authorList>
    </citation>
    <scope>NUCLEOTIDE SEQUENCE</scope>
    <source>
        <strain evidence="6">KCTC 12343</strain>
    </source>
</reference>
<dbReference type="GO" id="GO:0004311">
    <property type="term" value="F:geranylgeranyl diphosphate synthase activity"/>
    <property type="evidence" value="ECO:0007669"/>
    <property type="project" value="InterPro"/>
</dbReference>
<evidence type="ECO:0000313" key="6">
    <source>
        <dbReference type="EMBL" id="GGY69533.1"/>
    </source>
</evidence>
<comment type="pathway">
    <text evidence="1">Carotenoid biosynthesis; phytoene biosynthesis.</text>
</comment>
<dbReference type="PANTHER" id="PTHR31480">
    <property type="entry name" value="BIFUNCTIONAL LYCOPENE CYCLASE/PHYTOENE SYNTHASE"/>
    <property type="match status" value="1"/>
</dbReference>
<evidence type="ECO:0000256" key="5">
    <source>
        <dbReference type="ARBA" id="ARBA00053028"/>
    </source>
</evidence>
<comment type="similarity">
    <text evidence="2">Belongs to the phytoene/squalene synthase family.</text>
</comment>
<keyword evidence="4" id="KW-0125">Carotenoid biosynthesis</keyword>
<comment type="cofactor">
    <cofactor evidence="5">
        <name>ATP</name>
        <dbReference type="ChEBI" id="CHEBI:30616"/>
    </cofactor>
</comment>
<evidence type="ECO:0000313" key="7">
    <source>
        <dbReference type="EMBL" id="QBI03830.1"/>
    </source>
</evidence>
<evidence type="ECO:0000313" key="8">
    <source>
        <dbReference type="Proteomes" id="UP000292307"/>
    </source>
</evidence>
<dbReference type="SUPFAM" id="SSF48576">
    <property type="entry name" value="Terpenoid synthases"/>
    <property type="match status" value="1"/>
</dbReference>
<reference evidence="6" key="3">
    <citation type="submission" date="2022-12" db="EMBL/GenBank/DDBJ databases">
        <authorList>
            <person name="Sun Q."/>
            <person name="Kim S."/>
        </authorList>
    </citation>
    <scope>NUCLEOTIDE SEQUENCE</scope>
    <source>
        <strain evidence="6">KCTC 12343</strain>
    </source>
</reference>
<dbReference type="OrthoDB" id="9807580at2"/>
<protein>
    <submittedName>
        <fullName evidence="6">Phytoene synthase</fullName>
    </submittedName>
    <submittedName>
        <fullName evidence="7">Phytoene/squalene synthase family protein</fullName>
    </submittedName>
</protein>
<dbReference type="CDD" id="cd00683">
    <property type="entry name" value="Trans_IPPS_HH"/>
    <property type="match status" value="1"/>
</dbReference>
<proteinExistence type="inferred from homology"/>
<dbReference type="InterPro" id="IPR019845">
    <property type="entry name" value="Squalene/phytoene_synthase_CS"/>
</dbReference>
<accession>A0A411X4A8</accession>
<dbReference type="GO" id="GO:0016117">
    <property type="term" value="P:carotenoid biosynthetic process"/>
    <property type="evidence" value="ECO:0007669"/>
    <property type="project" value="UniProtKB-KW"/>
</dbReference>
<keyword evidence="3" id="KW-0808">Transferase</keyword>
<dbReference type="SFLD" id="SFLDG01018">
    <property type="entry name" value="Squalene/Phytoene_Synthase_Lik"/>
    <property type="match status" value="1"/>
</dbReference>
<keyword evidence="8" id="KW-1185">Reference proteome</keyword>
<sequence length="330" mass="35921">MSARDDGALLDHATNTINVGSKSFAAAARLFDPATRRSVLMLYAWCRHCDDVVDGQELGFGSAAPSPEEAARQLAMLEELTQRACQRETMHDPAFAAFQEVALRHAIEPRFAFDHLAGFAMDVHGERYESLDDTLRYCYHVAGVVGLMMASIMGVKSEAVLDRACDLGLAFQLTNIARDIVDDAAVGRVYVPAQWLREAGIPIEEIALPRHRAALAKVAARLVDHAEPYYDSAAAGLAALPLRSAWAIATARYVYRQIGIEVKRRGARAWDERVGTSKATKLWLLVKGGALALGSRFSPVLRRPAARPAALWQRPRAFAAGLDAARATAA</sequence>
<evidence type="ECO:0000313" key="9">
    <source>
        <dbReference type="Proteomes" id="UP000628442"/>
    </source>
</evidence>
<dbReference type="InterPro" id="IPR053452">
    <property type="entry name" value="Phytoene_synthase-rel"/>
</dbReference>
<evidence type="ECO:0000256" key="3">
    <source>
        <dbReference type="ARBA" id="ARBA00022679"/>
    </source>
</evidence>
<dbReference type="PROSITE" id="PS01044">
    <property type="entry name" value="SQUALEN_PHYTOEN_SYN_1"/>
    <property type="match status" value="1"/>
</dbReference>
<dbReference type="Proteomes" id="UP000292307">
    <property type="component" value="Chromosome"/>
</dbReference>
<dbReference type="Gene3D" id="1.10.600.10">
    <property type="entry name" value="Farnesyl Diphosphate Synthase"/>
    <property type="match status" value="1"/>
</dbReference>
<dbReference type="GO" id="GO:0051996">
    <property type="term" value="F:squalene synthase [NAD(P)H] activity"/>
    <property type="evidence" value="ECO:0007669"/>
    <property type="project" value="InterPro"/>
</dbReference>
<gene>
    <name evidence="6" type="primary">crtB</name>
    <name evidence="7" type="ORF">EYF70_25705</name>
    <name evidence="6" type="ORF">GCM10007387_59420</name>
</gene>
<dbReference type="SFLD" id="SFLDG01212">
    <property type="entry name" value="Phytoene_synthase_like"/>
    <property type="match status" value="1"/>
</dbReference>
<evidence type="ECO:0000256" key="4">
    <source>
        <dbReference type="ARBA" id="ARBA00022746"/>
    </source>
</evidence>
<organism evidence="6 9">
    <name type="scientific">Pseudoduganella albidiflava</name>
    <dbReference type="NCBI Taxonomy" id="321983"/>
    <lineage>
        <taxon>Bacteria</taxon>
        <taxon>Pseudomonadati</taxon>
        <taxon>Pseudomonadota</taxon>
        <taxon>Betaproteobacteria</taxon>
        <taxon>Burkholderiales</taxon>
        <taxon>Oxalobacteraceae</taxon>
        <taxon>Telluria group</taxon>
        <taxon>Pseudoduganella</taxon>
    </lineage>
</organism>